<sequence length="41" mass="4146">MAQEQALIVDTGRGEGGWMSASPGSAKIASAINSAARAVVW</sequence>
<organism evidence="1">
    <name type="scientific">uncultured Acidimicrobiales bacterium</name>
    <dbReference type="NCBI Taxonomy" id="310071"/>
    <lineage>
        <taxon>Bacteria</taxon>
        <taxon>Bacillati</taxon>
        <taxon>Actinomycetota</taxon>
        <taxon>Acidimicrobiia</taxon>
        <taxon>Acidimicrobiales</taxon>
        <taxon>environmental samples</taxon>
    </lineage>
</organism>
<protein>
    <submittedName>
        <fullName evidence="1">Uncharacterized protein</fullName>
    </submittedName>
</protein>
<accession>A0A6J4ICL3</accession>
<reference evidence="1" key="1">
    <citation type="submission" date="2020-02" db="EMBL/GenBank/DDBJ databases">
        <authorList>
            <person name="Meier V. D."/>
        </authorList>
    </citation>
    <scope>NUCLEOTIDE SEQUENCE</scope>
    <source>
        <strain evidence="1">AVDCRST_MAG10</strain>
    </source>
</reference>
<evidence type="ECO:0000313" key="1">
    <source>
        <dbReference type="EMBL" id="CAA9246527.1"/>
    </source>
</evidence>
<gene>
    <name evidence="1" type="ORF">AVDCRST_MAG10-1990</name>
</gene>
<name>A0A6J4ICL3_9ACTN</name>
<dbReference type="EMBL" id="CADCTB010000127">
    <property type="protein sequence ID" value="CAA9246527.1"/>
    <property type="molecule type" value="Genomic_DNA"/>
</dbReference>
<proteinExistence type="predicted"/>
<dbReference type="AlphaFoldDB" id="A0A6J4ICL3"/>